<sequence length="234" mass="26695">MKLDQQSHTVTRDVARRTNRGRKAYVMKSLKSGLEIRLESRDEMVLAKALDLDPRGSQLRAQAMTFDLVRGEVLTALPAKKPKYSQYYTPDLSDVIDGISHVFEVKPKRYCTQHKELFALVGEFCQRRGMRFRVLCKEDFTEIFLENVNVLHQFARQCSQQLPGWVEKVSQIPSKAGHVREVLFGLEPMSHFLLAGLLSGVLRMDLNKALIQSMDFDVYPGNGDLALLEVHISE</sequence>
<accession>A0A379K0A0</accession>
<dbReference type="RefSeq" id="WP_255311663.1">
    <property type="nucleotide sequence ID" value="NZ_UGUW01000004.1"/>
</dbReference>
<dbReference type="EMBL" id="UGUW01000004">
    <property type="protein sequence ID" value="SUD58068.1"/>
    <property type="molecule type" value="Genomic_DNA"/>
</dbReference>
<gene>
    <name evidence="1" type="ORF">NCTC10860_00299</name>
</gene>
<proteinExistence type="predicted"/>
<dbReference type="AlphaFoldDB" id="A0A379K0A0"/>
<evidence type="ECO:0000313" key="1">
    <source>
        <dbReference type="EMBL" id="SUD58068.1"/>
    </source>
</evidence>
<organism evidence="1 2">
    <name type="scientific">Ectopseudomonas oleovorans</name>
    <name type="common">Pseudomonas oleovorans</name>
    <dbReference type="NCBI Taxonomy" id="301"/>
    <lineage>
        <taxon>Bacteria</taxon>
        <taxon>Pseudomonadati</taxon>
        <taxon>Pseudomonadota</taxon>
        <taxon>Gammaproteobacteria</taxon>
        <taxon>Pseudomonadales</taxon>
        <taxon>Pseudomonadaceae</taxon>
        <taxon>Ectopseudomonas</taxon>
    </lineage>
</organism>
<evidence type="ECO:0000313" key="2">
    <source>
        <dbReference type="Proteomes" id="UP000254084"/>
    </source>
</evidence>
<reference evidence="1 2" key="1">
    <citation type="submission" date="2018-06" db="EMBL/GenBank/DDBJ databases">
        <authorList>
            <consortium name="Pathogen Informatics"/>
            <person name="Doyle S."/>
        </authorList>
    </citation>
    <scope>NUCLEOTIDE SEQUENCE [LARGE SCALE GENOMIC DNA]</scope>
    <source>
        <strain evidence="1 2">NCTC10860</strain>
    </source>
</reference>
<name>A0A379K0A0_ECTOL</name>
<dbReference type="Proteomes" id="UP000254084">
    <property type="component" value="Unassembled WGS sequence"/>
</dbReference>
<protein>
    <recommendedName>
        <fullName evidence="3">TnsA endonuclease N-terminal domain-containing protein</fullName>
    </recommendedName>
</protein>
<evidence type="ECO:0008006" key="3">
    <source>
        <dbReference type="Google" id="ProtNLM"/>
    </source>
</evidence>